<evidence type="ECO:0000313" key="2">
    <source>
        <dbReference type="Proteomes" id="UP000246483"/>
    </source>
</evidence>
<protein>
    <submittedName>
        <fullName evidence="1">Uncharacterized protein</fullName>
    </submittedName>
</protein>
<dbReference type="Proteomes" id="UP000246483">
    <property type="component" value="Unassembled WGS sequence"/>
</dbReference>
<dbReference type="OrthoDB" id="8909306at2"/>
<sequence>MQTPNHPLASQPTHEVPWGWSRRFRMPLYKPGTRVRRGGNWETVSHVALRRHDLSIYLVGHPEPVDPLELEVEPTVFTTERVPEAP</sequence>
<organism evidence="1 2">
    <name type="scientific">Melaminivora alkalimesophila</name>
    <dbReference type="NCBI Taxonomy" id="1165852"/>
    <lineage>
        <taxon>Bacteria</taxon>
        <taxon>Pseudomonadati</taxon>
        <taxon>Pseudomonadota</taxon>
        <taxon>Betaproteobacteria</taxon>
        <taxon>Burkholderiales</taxon>
        <taxon>Comamonadaceae</taxon>
        <taxon>Melaminivora</taxon>
    </lineage>
</organism>
<dbReference type="RefSeq" id="WP_019374347.1">
    <property type="nucleotide sequence ID" value="NZ_ALEE01000511.1"/>
</dbReference>
<keyword evidence="2" id="KW-1185">Reference proteome</keyword>
<evidence type="ECO:0000313" key="1">
    <source>
        <dbReference type="EMBL" id="PWW49061.1"/>
    </source>
</evidence>
<dbReference type="EMBL" id="QGUB01000001">
    <property type="protein sequence ID" value="PWW49061.1"/>
    <property type="molecule type" value="Genomic_DNA"/>
</dbReference>
<dbReference type="AlphaFoldDB" id="A0A317RH27"/>
<accession>A0A317RH27</accession>
<gene>
    <name evidence="1" type="ORF">DFR36_101582</name>
</gene>
<reference evidence="1 2" key="1">
    <citation type="submission" date="2018-05" db="EMBL/GenBank/DDBJ databases">
        <title>Genomic Encyclopedia of Type Strains, Phase IV (KMG-IV): sequencing the most valuable type-strain genomes for metagenomic binning, comparative biology and taxonomic classification.</title>
        <authorList>
            <person name="Goeker M."/>
        </authorList>
    </citation>
    <scope>NUCLEOTIDE SEQUENCE [LARGE SCALE GENOMIC DNA]</scope>
    <source>
        <strain evidence="1 2">DSM 26006</strain>
    </source>
</reference>
<proteinExistence type="predicted"/>
<comment type="caution">
    <text evidence="1">The sequence shown here is derived from an EMBL/GenBank/DDBJ whole genome shotgun (WGS) entry which is preliminary data.</text>
</comment>
<name>A0A317RH27_9BURK</name>